<dbReference type="SUPFAM" id="SSF46785">
    <property type="entry name" value="Winged helix' DNA-binding domain"/>
    <property type="match status" value="1"/>
</dbReference>
<dbReference type="SMART" id="SM01372">
    <property type="entry name" value="E2F_TDP"/>
    <property type="match status" value="1"/>
</dbReference>
<dbReference type="EMBL" id="BGZK01000969">
    <property type="protein sequence ID" value="GBP66845.1"/>
    <property type="molecule type" value="Genomic_DNA"/>
</dbReference>
<dbReference type="FunFam" id="1.10.10.10:FF:000008">
    <property type="entry name" value="E2F transcription factor 1"/>
    <property type="match status" value="1"/>
</dbReference>
<evidence type="ECO:0000256" key="2">
    <source>
        <dbReference type="ARBA" id="ARBA00023015"/>
    </source>
</evidence>
<dbReference type="GO" id="GO:0000981">
    <property type="term" value="F:DNA-binding transcription factor activity, RNA polymerase II-specific"/>
    <property type="evidence" value="ECO:0007669"/>
    <property type="project" value="TreeGrafter"/>
</dbReference>
<evidence type="ECO:0000313" key="10">
    <source>
        <dbReference type="Proteomes" id="UP000299102"/>
    </source>
</evidence>
<name>A0A4C1XXF4_EUMVA</name>
<dbReference type="InterPro" id="IPR036390">
    <property type="entry name" value="WH_DNA-bd_sf"/>
</dbReference>
<keyword evidence="3 5" id="KW-0238">DNA-binding</keyword>
<keyword evidence="4 5" id="KW-0804">Transcription</keyword>
<dbReference type="Proteomes" id="UP000299102">
    <property type="component" value="Unassembled WGS sequence"/>
</dbReference>
<protein>
    <submittedName>
        <fullName evidence="9">Transcription factor E2F3</fullName>
    </submittedName>
</protein>
<dbReference type="STRING" id="151549.A0A4C1XXF4"/>
<evidence type="ECO:0000256" key="7">
    <source>
        <dbReference type="SAM" id="Phobius"/>
    </source>
</evidence>
<accession>A0A4C1XXF4</accession>
<evidence type="ECO:0000256" key="6">
    <source>
        <dbReference type="SAM" id="MobiDB-lite"/>
    </source>
</evidence>
<evidence type="ECO:0000256" key="3">
    <source>
        <dbReference type="ARBA" id="ARBA00023125"/>
    </source>
</evidence>
<evidence type="ECO:0000256" key="5">
    <source>
        <dbReference type="RuleBase" id="RU003796"/>
    </source>
</evidence>
<keyword evidence="7" id="KW-0812">Transmembrane</keyword>
<dbReference type="InterPro" id="IPR036388">
    <property type="entry name" value="WH-like_DNA-bd_sf"/>
</dbReference>
<keyword evidence="5" id="KW-0539">Nucleus</keyword>
<dbReference type="InterPro" id="IPR003316">
    <property type="entry name" value="E2F_WHTH_DNA-bd_dom"/>
</dbReference>
<proteinExistence type="inferred from homology"/>
<feature type="transmembrane region" description="Helical" evidence="7">
    <location>
        <begin position="193"/>
        <end position="213"/>
    </location>
</feature>
<keyword evidence="7" id="KW-1133">Transmembrane helix</keyword>
<comment type="similarity">
    <text evidence="1 5">Belongs to the E2F/DP family.</text>
</comment>
<dbReference type="GO" id="GO:0090575">
    <property type="term" value="C:RNA polymerase II transcription regulator complex"/>
    <property type="evidence" value="ECO:0007669"/>
    <property type="project" value="TreeGrafter"/>
</dbReference>
<dbReference type="AlphaFoldDB" id="A0A4C1XXF4"/>
<evidence type="ECO:0000259" key="8">
    <source>
        <dbReference type="SMART" id="SM01372"/>
    </source>
</evidence>
<reference evidence="9 10" key="1">
    <citation type="journal article" date="2019" name="Commun. Biol.">
        <title>The bagworm genome reveals a unique fibroin gene that provides high tensile strength.</title>
        <authorList>
            <person name="Kono N."/>
            <person name="Nakamura H."/>
            <person name="Ohtoshi R."/>
            <person name="Tomita M."/>
            <person name="Numata K."/>
            <person name="Arakawa K."/>
        </authorList>
    </citation>
    <scope>NUCLEOTIDE SEQUENCE [LARGE SCALE GENOMIC DNA]</scope>
</reference>
<gene>
    <name evidence="9" type="primary">E2f3</name>
    <name evidence="9" type="ORF">EVAR_98798_1</name>
</gene>
<comment type="caution">
    <text evidence="9">The sequence shown here is derived from an EMBL/GenBank/DDBJ whole genome shotgun (WGS) entry which is preliminary data.</text>
</comment>
<comment type="subcellular location">
    <subcellularLocation>
        <location evidence="5">Nucleus</location>
    </subcellularLocation>
</comment>
<keyword evidence="7" id="KW-0472">Membrane</keyword>
<feature type="compositionally biased region" description="Polar residues" evidence="6">
    <location>
        <begin position="273"/>
        <end position="283"/>
    </location>
</feature>
<feature type="region of interest" description="Disordered" evidence="6">
    <location>
        <begin position="269"/>
        <end position="301"/>
    </location>
</feature>
<dbReference type="OrthoDB" id="1743261at2759"/>
<dbReference type="PANTHER" id="PTHR12081:SF18">
    <property type="entry name" value="TRANSCRIPTION FACTOR E2F2-RELATED"/>
    <property type="match status" value="1"/>
</dbReference>
<dbReference type="Pfam" id="PF02319">
    <property type="entry name" value="WHD_E2F_TDP"/>
    <property type="match status" value="1"/>
</dbReference>
<evidence type="ECO:0000313" key="9">
    <source>
        <dbReference type="EMBL" id="GBP66845.1"/>
    </source>
</evidence>
<dbReference type="Gene3D" id="1.10.10.10">
    <property type="entry name" value="Winged helix-like DNA-binding domain superfamily/Winged helix DNA-binding domain"/>
    <property type="match status" value="1"/>
</dbReference>
<keyword evidence="10" id="KW-1185">Reference proteome</keyword>
<keyword evidence="2 5" id="KW-0805">Transcription regulation</keyword>
<feature type="domain" description="E2F/DP family winged-helix DNA-binding" evidence="8">
    <location>
        <begin position="349"/>
        <end position="408"/>
    </location>
</feature>
<dbReference type="InterPro" id="IPR015633">
    <property type="entry name" value="E2F"/>
</dbReference>
<dbReference type="GO" id="GO:0000978">
    <property type="term" value="F:RNA polymerase II cis-regulatory region sequence-specific DNA binding"/>
    <property type="evidence" value="ECO:0007669"/>
    <property type="project" value="InterPro"/>
</dbReference>
<organism evidence="9 10">
    <name type="scientific">Eumeta variegata</name>
    <name type="common">Bagworm moth</name>
    <name type="synonym">Eumeta japonica</name>
    <dbReference type="NCBI Taxonomy" id="151549"/>
    <lineage>
        <taxon>Eukaryota</taxon>
        <taxon>Metazoa</taxon>
        <taxon>Ecdysozoa</taxon>
        <taxon>Arthropoda</taxon>
        <taxon>Hexapoda</taxon>
        <taxon>Insecta</taxon>
        <taxon>Pterygota</taxon>
        <taxon>Neoptera</taxon>
        <taxon>Endopterygota</taxon>
        <taxon>Lepidoptera</taxon>
        <taxon>Glossata</taxon>
        <taxon>Ditrysia</taxon>
        <taxon>Tineoidea</taxon>
        <taxon>Psychidae</taxon>
        <taxon>Oiketicinae</taxon>
        <taxon>Eumeta</taxon>
    </lineage>
</organism>
<evidence type="ECO:0000256" key="4">
    <source>
        <dbReference type="ARBA" id="ARBA00023163"/>
    </source>
</evidence>
<sequence>MVNFSQGQEGENTPYGEYVQHWESLRVYANKSNRCLSFSSEETCVQLVQFDIIRKSTMILKMSIHPLTLKSCLDLLLQRRTCASGAARRLDREKKLEIRIHHSFGCGVPSALALLCADSNLCRALSGRSPCAGRPPPPPRGRRPRIASNVQFFSAGSGIGFPSLSLHTSVDEPRAPYAAPDSIVNFARSKITLMWLFCLCFQIFCVCAGTYVARRRVALSAVKRRLNLSESSSGSHSQVVVPMKADFKTPKQKRVKVLTPYSRPSSMKKYTERSSVVNKTGRTAQREGRGRGPGRGGLGLAATDPRVTLHEEVVHSTLMCFAILQRKIIRPVKFPCLVYVKYTTCLLSRFDTSLGLLTQKFVALLRSSPHGVLDLNVAAEQLSVQKRRIYDITNVLEGIGILEKRSKK</sequence>
<evidence type="ECO:0000256" key="1">
    <source>
        <dbReference type="ARBA" id="ARBA00010940"/>
    </source>
</evidence>
<dbReference type="PANTHER" id="PTHR12081">
    <property type="entry name" value="TRANSCRIPTION FACTOR E2F"/>
    <property type="match status" value="1"/>
</dbReference>